<evidence type="ECO:0000256" key="1">
    <source>
        <dbReference type="ARBA" id="ARBA00023015"/>
    </source>
</evidence>
<sequence>MVNVPGRSKGCKTCRRRRVKCDEAKPYCGRCTKGGYQCDGYVEFVEFHDETKRFTQNWPRAESSLVRSTSTHAETKIPLWIGTPTRDEDNIFTTHLVHKIFNQRDPEAVHLASTISFHLNQPDIKTATDKSLALSKTSLRALSTTYFGQVQHHPDFLYRGSRWYSDALKELQLQLYHPHHVLSEDLLVVIIYLAMYESIAFTVPNAWLQHYKGLARLTAFRGPERHIHGVGFALYPTLRQNIAIAYIANRKRCFLEEPQWKTIPWADKPESKTLIDCLHDIMCDAPGLLEDVDSFMVGGDEMARPGLCQKAIAMLEELYIWRWKWQHTYPDASYIISAEVSMQDSTSTSVPRPFETILWFHDFSRAQELCFYDSILLIVLRMCEFLHCHFDPTSRESMNDPLLPMEGSRRDIAIEILRMVDYHLDCLQGSVGALMLIFPLNVARRNLELDSDIAWLDQVMAQIADTHGFELGRAHNVEYITK</sequence>
<dbReference type="PROSITE" id="PS50048">
    <property type="entry name" value="ZN2_CY6_FUNGAL_2"/>
    <property type="match status" value="1"/>
</dbReference>
<evidence type="ECO:0000256" key="2">
    <source>
        <dbReference type="ARBA" id="ARBA00023125"/>
    </source>
</evidence>
<dbReference type="Proteomes" id="UP000326289">
    <property type="component" value="Unassembled WGS sequence"/>
</dbReference>
<dbReference type="SMART" id="SM00066">
    <property type="entry name" value="GAL4"/>
    <property type="match status" value="1"/>
</dbReference>
<keyword evidence="1" id="KW-0805">Transcription regulation</keyword>
<feature type="domain" description="Zn(2)-C6 fungal-type" evidence="5">
    <location>
        <begin position="10"/>
        <end position="38"/>
    </location>
</feature>
<dbReference type="GO" id="GO:0008270">
    <property type="term" value="F:zinc ion binding"/>
    <property type="evidence" value="ECO:0007669"/>
    <property type="project" value="InterPro"/>
</dbReference>
<dbReference type="CDD" id="cd00067">
    <property type="entry name" value="GAL4"/>
    <property type="match status" value="1"/>
</dbReference>
<accession>A0A5N6JBK9</accession>
<evidence type="ECO:0000313" key="7">
    <source>
        <dbReference type="Proteomes" id="UP000326289"/>
    </source>
</evidence>
<evidence type="ECO:0000256" key="4">
    <source>
        <dbReference type="ARBA" id="ARBA00023242"/>
    </source>
</evidence>
<reference evidence="6 7" key="1">
    <citation type="submission" date="2019-04" db="EMBL/GenBank/DDBJ databases">
        <title>Fungal friends and foes A comparative genomics study of 23 Aspergillus species from section Flavi.</title>
        <authorList>
            <consortium name="DOE Joint Genome Institute"/>
            <person name="Kjaerbolling I."/>
            <person name="Vesth T.C."/>
            <person name="Frisvad J.C."/>
            <person name="Nybo J.L."/>
            <person name="Theobald S."/>
            <person name="Kildgaard S."/>
            <person name="Petersen T.I."/>
            <person name="Kuo A."/>
            <person name="Sato A."/>
            <person name="Lyhne E.K."/>
            <person name="Kogle M.E."/>
            <person name="Wiebenga A."/>
            <person name="Kun R.S."/>
            <person name="Lubbers R.J."/>
            <person name="Makela M.R."/>
            <person name="Barry K."/>
            <person name="Chovatia M."/>
            <person name="Clum A."/>
            <person name="Daum C."/>
            <person name="Haridas S."/>
            <person name="He G."/>
            <person name="LaButti K."/>
            <person name="Lipzen A."/>
            <person name="Mondo S."/>
            <person name="Pangilinan J."/>
            <person name="Riley R."/>
            <person name="Salamov A."/>
            <person name="Simmons B.A."/>
            <person name="Magnuson J.K."/>
            <person name="Henrissat B."/>
            <person name="Mortensen U.H."/>
            <person name="Larsen T.O."/>
            <person name="De vries R.P."/>
            <person name="Grigoriev I.V."/>
            <person name="Machida M."/>
            <person name="Baker S.E."/>
            <person name="Andersen M.R."/>
        </authorList>
    </citation>
    <scope>NUCLEOTIDE SEQUENCE [LARGE SCALE GENOMIC DNA]</scope>
    <source>
        <strain evidence="6 7">CBS 117635</strain>
    </source>
</reference>
<dbReference type="PANTHER" id="PTHR38111:SF2">
    <property type="entry name" value="FINGER DOMAIN PROTEIN, PUTATIVE (AFU_ORTHOLOGUE AFUA_1G01560)-RELATED"/>
    <property type="match status" value="1"/>
</dbReference>
<name>A0A5N6JBK9_9EURO</name>
<dbReference type="GO" id="GO:0009893">
    <property type="term" value="P:positive regulation of metabolic process"/>
    <property type="evidence" value="ECO:0007669"/>
    <property type="project" value="UniProtKB-ARBA"/>
</dbReference>
<gene>
    <name evidence="6" type="ORF">BDV30DRAFT_206909</name>
</gene>
<dbReference type="PROSITE" id="PS00463">
    <property type="entry name" value="ZN2_CY6_FUNGAL_1"/>
    <property type="match status" value="1"/>
</dbReference>
<keyword evidence="2" id="KW-0238">DNA-binding</keyword>
<dbReference type="Gene3D" id="4.10.240.10">
    <property type="entry name" value="Zn(2)-C6 fungal-type DNA-binding domain"/>
    <property type="match status" value="1"/>
</dbReference>
<dbReference type="InterPro" id="IPR053178">
    <property type="entry name" value="Osmoadaptation_assoc"/>
</dbReference>
<keyword evidence="4" id="KW-0539">Nucleus</keyword>
<dbReference type="Pfam" id="PF00172">
    <property type="entry name" value="Zn_clus"/>
    <property type="match status" value="1"/>
</dbReference>
<evidence type="ECO:0000259" key="5">
    <source>
        <dbReference type="PROSITE" id="PS50048"/>
    </source>
</evidence>
<keyword evidence="3" id="KW-0804">Transcription</keyword>
<dbReference type="GO" id="GO:0000981">
    <property type="term" value="F:DNA-binding transcription factor activity, RNA polymerase II-specific"/>
    <property type="evidence" value="ECO:0007669"/>
    <property type="project" value="InterPro"/>
</dbReference>
<dbReference type="SUPFAM" id="SSF57701">
    <property type="entry name" value="Zn2/Cys6 DNA-binding domain"/>
    <property type="match status" value="1"/>
</dbReference>
<dbReference type="InterPro" id="IPR001138">
    <property type="entry name" value="Zn2Cys6_DnaBD"/>
</dbReference>
<dbReference type="GO" id="GO:0003677">
    <property type="term" value="F:DNA binding"/>
    <property type="evidence" value="ECO:0007669"/>
    <property type="project" value="UniProtKB-KW"/>
</dbReference>
<keyword evidence="7" id="KW-1185">Reference proteome</keyword>
<dbReference type="PANTHER" id="PTHR38111">
    <property type="entry name" value="ZN(2)-C6 FUNGAL-TYPE DOMAIN-CONTAINING PROTEIN-RELATED"/>
    <property type="match status" value="1"/>
</dbReference>
<organism evidence="6 7">
    <name type="scientific">Aspergillus minisclerotigenes</name>
    <dbReference type="NCBI Taxonomy" id="656917"/>
    <lineage>
        <taxon>Eukaryota</taxon>
        <taxon>Fungi</taxon>
        <taxon>Dikarya</taxon>
        <taxon>Ascomycota</taxon>
        <taxon>Pezizomycotina</taxon>
        <taxon>Eurotiomycetes</taxon>
        <taxon>Eurotiomycetidae</taxon>
        <taxon>Eurotiales</taxon>
        <taxon>Aspergillaceae</taxon>
        <taxon>Aspergillus</taxon>
        <taxon>Aspergillus subgen. Circumdati</taxon>
    </lineage>
</organism>
<protein>
    <recommendedName>
        <fullName evidence="5">Zn(2)-C6 fungal-type domain-containing protein</fullName>
    </recommendedName>
</protein>
<dbReference type="InterPro" id="IPR036864">
    <property type="entry name" value="Zn2-C6_fun-type_DNA-bd_sf"/>
</dbReference>
<proteinExistence type="predicted"/>
<evidence type="ECO:0000256" key="3">
    <source>
        <dbReference type="ARBA" id="ARBA00023163"/>
    </source>
</evidence>
<dbReference type="EMBL" id="ML732778">
    <property type="protein sequence ID" value="KAB8276246.1"/>
    <property type="molecule type" value="Genomic_DNA"/>
</dbReference>
<evidence type="ECO:0000313" key="6">
    <source>
        <dbReference type="EMBL" id="KAB8276246.1"/>
    </source>
</evidence>
<dbReference type="AlphaFoldDB" id="A0A5N6JBK9"/>